<gene>
    <name evidence="1" type="ORF">CEXT_234451</name>
</gene>
<accession>A0AAV4YBC3</accession>
<organism evidence="1 2">
    <name type="scientific">Caerostris extrusa</name>
    <name type="common">Bark spider</name>
    <name type="synonym">Caerostris bankana</name>
    <dbReference type="NCBI Taxonomy" id="172846"/>
    <lineage>
        <taxon>Eukaryota</taxon>
        <taxon>Metazoa</taxon>
        <taxon>Ecdysozoa</taxon>
        <taxon>Arthropoda</taxon>
        <taxon>Chelicerata</taxon>
        <taxon>Arachnida</taxon>
        <taxon>Araneae</taxon>
        <taxon>Araneomorphae</taxon>
        <taxon>Entelegynae</taxon>
        <taxon>Araneoidea</taxon>
        <taxon>Araneidae</taxon>
        <taxon>Caerostris</taxon>
    </lineage>
</organism>
<protein>
    <submittedName>
        <fullName evidence="1">Uncharacterized protein</fullName>
    </submittedName>
</protein>
<dbReference type="EMBL" id="BPLR01001722">
    <property type="protein sequence ID" value="GIZ04365.1"/>
    <property type="molecule type" value="Genomic_DNA"/>
</dbReference>
<dbReference type="AlphaFoldDB" id="A0AAV4YBC3"/>
<name>A0AAV4YBC3_CAEEX</name>
<evidence type="ECO:0000313" key="2">
    <source>
        <dbReference type="Proteomes" id="UP001054945"/>
    </source>
</evidence>
<dbReference type="Proteomes" id="UP001054945">
    <property type="component" value="Unassembled WGS sequence"/>
</dbReference>
<sequence length="72" mass="8331">MKNENKLLGGLSRVTVTVEIEHPLGFKELVYLKVIEGTELSTNKLDKETLINTDRQRTYENSRGELTQRRLL</sequence>
<evidence type="ECO:0000313" key="1">
    <source>
        <dbReference type="EMBL" id="GIZ04365.1"/>
    </source>
</evidence>
<proteinExistence type="predicted"/>
<reference evidence="1 2" key="1">
    <citation type="submission" date="2021-06" db="EMBL/GenBank/DDBJ databases">
        <title>Caerostris extrusa draft genome.</title>
        <authorList>
            <person name="Kono N."/>
            <person name="Arakawa K."/>
        </authorList>
    </citation>
    <scope>NUCLEOTIDE SEQUENCE [LARGE SCALE GENOMIC DNA]</scope>
</reference>
<keyword evidence="2" id="KW-1185">Reference proteome</keyword>
<comment type="caution">
    <text evidence="1">The sequence shown here is derived from an EMBL/GenBank/DDBJ whole genome shotgun (WGS) entry which is preliminary data.</text>
</comment>